<dbReference type="Pfam" id="PF00072">
    <property type="entry name" value="Response_reg"/>
    <property type="match status" value="1"/>
</dbReference>
<keyword evidence="1 2" id="KW-0597">Phosphoprotein</keyword>
<dbReference type="GeneID" id="301100299"/>
<dbReference type="Proteomes" id="UP000594380">
    <property type="component" value="Unassembled WGS sequence"/>
</dbReference>
<dbReference type="PROSITE" id="PS50110">
    <property type="entry name" value="RESPONSE_REGULATORY"/>
    <property type="match status" value="1"/>
</dbReference>
<dbReference type="SUPFAM" id="SSF52172">
    <property type="entry name" value="CheY-like"/>
    <property type="match status" value="1"/>
</dbReference>
<dbReference type="AlphaFoldDB" id="A0A7Y6JVV2"/>
<dbReference type="PANTHER" id="PTHR44591">
    <property type="entry name" value="STRESS RESPONSE REGULATOR PROTEIN 1"/>
    <property type="match status" value="1"/>
</dbReference>
<accession>A0A7Y6JVV2</accession>
<feature type="domain" description="Response regulatory" evidence="3">
    <location>
        <begin position="6"/>
        <end position="120"/>
    </location>
</feature>
<evidence type="ECO:0000313" key="5">
    <source>
        <dbReference type="Proteomes" id="UP000594380"/>
    </source>
</evidence>
<sequence>MIERSLIAVVDDDESVRESLPDLLGEFGFASRAFSSAEAFLASSCVGEARCLILDMCMPGMSGWDLQRKLQQRRQTVPIIFITAHGDEALRLRVLEKGAVECLFKPFSDTSLLGAIRAALYAK</sequence>
<evidence type="ECO:0000256" key="2">
    <source>
        <dbReference type="PROSITE-ProRule" id="PRU00169"/>
    </source>
</evidence>
<name>A0A7Y6JVV2_9BURK</name>
<evidence type="ECO:0000256" key="1">
    <source>
        <dbReference type="ARBA" id="ARBA00022553"/>
    </source>
</evidence>
<dbReference type="GO" id="GO:0000160">
    <property type="term" value="P:phosphorelay signal transduction system"/>
    <property type="evidence" value="ECO:0007669"/>
    <property type="project" value="InterPro"/>
</dbReference>
<dbReference type="EMBL" id="JAALDK010000001">
    <property type="protein sequence ID" value="NUX99676.1"/>
    <property type="molecule type" value="Genomic_DNA"/>
</dbReference>
<evidence type="ECO:0000313" key="4">
    <source>
        <dbReference type="EMBL" id="NUX99676.1"/>
    </source>
</evidence>
<dbReference type="SMART" id="SM00448">
    <property type="entry name" value="REC"/>
    <property type="match status" value="1"/>
</dbReference>
<evidence type="ECO:0000259" key="3">
    <source>
        <dbReference type="PROSITE" id="PS50110"/>
    </source>
</evidence>
<feature type="modified residue" description="4-aspartylphosphate" evidence="2">
    <location>
        <position position="55"/>
    </location>
</feature>
<comment type="caution">
    <text evidence="4">The sequence shown here is derived from an EMBL/GenBank/DDBJ whole genome shotgun (WGS) entry which is preliminary data.</text>
</comment>
<dbReference type="PANTHER" id="PTHR44591:SF25">
    <property type="entry name" value="CHEMOTAXIS TWO-COMPONENT RESPONSE REGULATOR"/>
    <property type="match status" value="1"/>
</dbReference>
<gene>
    <name evidence="4" type="ORF">G5S42_08085</name>
</gene>
<dbReference type="InterPro" id="IPR011006">
    <property type="entry name" value="CheY-like_superfamily"/>
</dbReference>
<organism evidence="4 5">
    <name type="scientific">Paraburkholderia youngii</name>
    <dbReference type="NCBI Taxonomy" id="2782701"/>
    <lineage>
        <taxon>Bacteria</taxon>
        <taxon>Pseudomonadati</taxon>
        <taxon>Pseudomonadota</taxon>
        <taxon>Betaproteobacteria</taxon>
        <taxon>Burkholderiales</taxon>
        <taxon>Burkholderiaceae</taxon>
        <taxon>Paraburkholderia</taxon>
    </lineage>
</organism>
<dbReference type="InterPro" id="IPR050595">
    <property type="entry name" value="Bact_response_regulator"/>
</dbReference>
<dbReference type="RefSeq" id="WP_176110423.1">
    <property type="nucleotide sequence ID" value="NZ_JAALDK010000001.1"/>
</dbReference>
<dbReference type="InterPro" id="IPR001789">
    <property type="entry name" value="Sig_transdc_resp-reg_receiver"/>
</dbReference>
<dbReference type="Gene3D" id="3.40.50.2300">
    <property type="match status" value="1"/>
</dbReference>
<protein>
    <submittedName>
        <fullName evidence="4">Response regulator</fullName>
    </submittedName>
</protein>
<proteinExistence type="predicted"/>
<reference evidence="4 5" key="1">
    <citation type="submission" date="2020-02" db="EMBL/GenBank/DDBJ databases">
        <title>Paraburkholderia simonii sp. nov. and Paraburkholderia youngii sp. nov. Brazilian and Mexican Mimosa-associated rhizobia.</title>
        <authorList>
            <person name="Mavima L."/>
            <person name="Beukes C.W."/>
            <person name="Chan W.Y."/>
            <person name="Palmer M."/>
            <person name="De Meyer S.E."/>
            <person name="James E.K."/>
            <person name="Venter S.N."/>
            <person name="Steenkamp E.T."/>
        </authorList>
    </citation>
    <scope>NUCLEOTIDE SEQUENCE [LARGE SCALE GENOMIC DNA]</scope>
    <source>
        <strain evidence="4 5">JPY169</strain>
    </source>
</reference>